<keyword evidence="1 4" id="KW-0378">Hydrolase</keyword>
<evidence type="ECO:0000313" key="8">
    <source>
        <dbReference type="Proteomes" id="UP000265120"/>
    </source>
</evidence>
<accession>A0A3P8WNT0</accession>
<dbReference type="Ensembl" id="ENSCSET00000029509.1">
    <property type="protein sequence ID" value="ENSCSEP00000029108.1"/>
    <property type="gene ID" value="ENSCSEG00000018645.1"/>
</dbReference>
<feature type="domain" description="PNPLA" evidence="6">
    <location>
        <begin position="533"/>
        <end position="728"/>
    </location>
</feature>
<dbReference type="STRING" id="244447.ENSCSEP00000029108"/>
<dbReference type="Gene3D" id="3.40.1090.10">
    <property type="entry name" value="Cytosolic phospholipase A2 catalytic domain"/>
    <property type="match status" value="1"/>
</dbReference>
<dbReference type="PROSITE" id="PS51635">
    <property type="entry name" value="PNPLA"/>
    <property type="match status" value="1"/>
</dbReference>
<sequence>MCSRSVNRTLPSYCKIRYLMSLLRRHHHLARHRCSQLSHLPRYSRRDILKNLNQNDKQAECFLPLRDFSQGRMYLQDVRFYSSSNRDVFKPQPPIGIVEESRRGFDWKSLGGSFGQLSAHINHYFKKKDNVAVAEKPRLDLPPEHPVTSHTHGRYRRKVREKNTSEDKVTAQVHTHEVQQETKDEHQSNPEIPRLQLFHISSFANRFGESYTYVANHINSVFSKSLSLQNDESSTKGVHRGRKRRIVSNSYSVSSEDDKKSQVKSVSTVESNDPAARRWDETYRHFAKHINKYFGAKVTDEIHNKTHQLPVKDYTLKSTTQPTSQTTGATSNTRQQDSVSQEKGGLFHSSQITDFAENYLQMASHINQYFKGQNASDGDTDAVHSTSERPKPKSIMDCLRNPTSAIPDFLGFYMNPSSKTSKYKSAVTSTGAKVNKKLVLSGRPVEETTGRLIDSLCLASSPGALVASVEALNEHLICYPWCKALMWQGKTAGMLGKMRRTHREDHLLQSTLRETLALIGYVDPVKGRGIRVLSIDGGGTRGIVPLQVLKLLEIETGKKIHQLFDYICGVSTGAILAFMLGLAHFSLEECGDMYRRFGSEVFRQNPLVGTVQMGWSHSYYKTETWETILQEKLGNQLLIKTARDQFSPKVSAVSAVVNWGTSPKAFVFRNYNHKPGSLSRYAGSSAFQMWQAVRASSAAPGYFQEFPLQSDIHQDGGILLNNPCALAVHESRLLWPNQPFQCVLSLGTGRYDNAKKGPVTSTSLRAKISNLICSATDTEGVHTLLDDLLPPDVYFRLNPMLSTLVSLDESRPGALEQLHKDTKTYLERNHPKLSRLCLVLGAERSAVNRSTDWMSERVWEMKQRWM</sequence>
<feature type="compositionally biased region" description="Basic residues" evidence="5">
    <location>
        <begin position="151"/>
        <end position="160"/>
    </location>
</feature>
<evidence type="ECO:0000256" key="5">
    <source>
        <dbReference type="SAM" id="MobiDB-lite"/>
    </source>
</evidence>
<dbReference type="PANTHER" id="PTHR24185">
    <property type="entry name" value="CALCIUM-INDEPENDENT PHOSPHOLIPASE A2-GAMMA"/>
    <property type="match status" value="1"/>
</dbReference>
<feature type="active site" description="Nucleophile" evidence="4">
    <location>
        <position position="571"/>
    </location>
</feature>
<feature type="short sequence motif" description="DGA/G" evidence="4">
    <location>
        <begin position="715"/>
        <end position="717"/>
    </location>
</feature>
<dbReference type="GO" id="GO:0019369">
    <property type="term" value="P:arachidonate metabolic process"/>
    <property type="evidence" value="ECO:0007669"/>
    <property type="project" value="TreeGrafter"/>
</dbReference>
<feature type="compositionally biased region" description="Low complexity" evidence="5">
    <location>
        <begin position="316"/>
        <end position="331"/>
    </location>
</feature>
<protein>
    <recommendedName>
        <fullName evidence="6">PNPLA domain-containing protein</fullName>
    </recommendedName>
</protein>
<feature type="short sequence motif" description="GXGXXG" evidence="4">
    <location>
        <begin position="537"/>
        <end position="542"/>
    </location>
</feature>
<dbReference type="AlphaFoldDB" id="A0A3P8WNT0"/>
<dbReference type="GO" id="GO:0016042">
    <property type="term" value="P:lipid catabolic process"/>
    <property type="evidence" value="ECO:0007669"/>
    <property type="project" value="UniProtKB-UniRule"/>
</dbReference>
<feature type="compositionally biased region" description="Basic and acidic residues" evidence="5">
    <location>
        <begin position="161"/>
        <end position="188"/>
    </location>
</feature>
<keyword evidence="3 4" id="KW-0443">Lipid metabolism</keyword>
<reference evidence="7" key="2">
    <citation type="submission" date="2025-08" db="UniProtKB">
        <authorList>
            <consortium name="Ensembl"/>
        </authorList>
    </citation>
    <scope>IDENTIFICATION</scope>
</reference>
<evidence type="ECO:0000256" key="4">
    <source>
        <dbReference type="PROSITE-ProRule" id="PRU01161"/>
    </source>
</evidence>
<evidence type="ECO:0000259" key="6">
    <source>
        <dbReference type="PROSITE" id="PS51635"/>
    </source>
</evidence>
<proteinExistence type="predicted"/>
<feature type="compositionally biased region" description="Basic residues" evidence="5">
    <location>
        <begin position="237"/>
        <end position="246"/>
    </location>
</feature>
<dbReference type="PANTHER" id="PTHR24185:SF1">
    <property type="entry name" value="CALCIUM-INDEPENDENT PHOSPHOLIPASE A2-GAMMA"/>
    <property type="match status" value="1"/>
</dbReference>
<organism evidence="7 8">
    <name type="scientific">Cynoglossus semilaevis</name>
    <name type="common">Tongue sole</name>
    <dbReference type="NCBI Taxonomy" id="244447"/>
    <lineage>
        <taxon>Eukaryota</taxon>
        <taxon>Metazoa</taxon>
        <taxon>Chordata</taxon>
        <taxon>Craniata</taxon>
        <taxon>Vertebrata</taxon>
        <taxon>Euteleostomi</taxon>
        <taxon>Actinopterygii</taxon>
        <taxon>Neopterygii</taxon>
        <taxon>Teleostei</taxon>
        <taxon>Neoteleostei</taxon>
        <taxon>Acanthomorphata</taxon>
        <taxon>Carangaria</taxon>
        <taxon>Pleuronectiformes</taxon>
        <taxon>Pleuronectoidei</taxon>
        <taxon>Cynoglossidae</taxon>
        <taxon>Cynoglossinae</taxon>
        <taxon>Cynoglossus</taxon>
    </lineage>
</organism>
<dbReference type="GO" id="GO:0047499">
    <property type="term" value="F:calcium-independent phospholipase A2 activity"/>
    <property type="evidence" value="ECO:0007669"/>
    <property type="project" value="TreeGrafter"/>
</dbReference>
<feature type="region of interest" description="Disordered" evidence="5">
    <location>
        <begin position="226"/>
        <end position="273"/>
    </location>
</feature>
<evidence type="ECO:0000256" key="3">
    <source>
        <dbReference type="ARBA" id="ARBA00023098"/>
    </source>
</evidence>
<evidence type="ECO:0000256" key="2">
    <source>
        <dbReference type="ARBA" id="ARBA00022963"/>
    </source>
</evidence>
<dbReference type="OMA" id="RHINVYF"/>
<feature type="active site" description="Proton acceptor" evidence="4">
    <location>
        <position position="715"/>
    </location>
</feature>
<keyword evidence="8" id="KW-1185">Reference proteome</keyword>
<dbReference type="KEGG" id="csem:103385341"/>
<evidence type="ECO:0000313" key="7">
    <source>
        <dbReference type="Ensembl" id="ENSCSEP00000029108.1"/>
    </source>
</evidence>
<name>A0A3P8WNT0_CYNSE</name>
<feature type="compositionally biased region" description="Polar residues" evidence="5">
    <location>
        <begin position="226"/>
        <end position="236"/>
    </location>
</feature>
<feature type="region of interest" description="Disordered" evidence="5">
    <location>
        <begin position="316"/>
        <end position="344"/>
    </location>
</feature>
<dbReference type="SUPFAM" id="SSF52151">
    <property type="entry name" value="FabD/lysophospholipase-like"/>
    <property type="match status" value="1"/>
</dbReference>
<reference evidence="7" key="3">
    <citation type="submission" date="2025-09" db="UniProtKB">
        <authorList>
            <consortium name="Ensembl"/>
        </authorList>
    </citation>
    <scope>IDENTIFICATION</scope>
</reference>
<dbReference type="GO" id="GO:0016020">
    <property type="term" value="C:membrane"/>
    <property type="evidence" value="ECO:0007669"/>
    <property type="project" value="TreeGrafter"/>
</dbReference>
<feature type="compositionally biased region" description="Polar residues" evidence="5">
    <location>
        <begin position="332"/>
        <end position="341"/>
    </location>
</feature>
<dbReference type="InterPro" id="IPR002641">
    <property type="entry name" value="PNPLA_dom"/>
</dbReference>
<dbReference type="InterPro" id="IPR045217">
    <property type="entry name" value="PNPLA8-like"/>
</dbReference>
<dbReference type="InParanoid" id="A0A3P8WNT0"/>
<feature type="short sequence motif" description="GXSXG" evidence="4">
    <location>
        <begin position="569"/>
        <end position="573"/>
    </location>
</feature>
<dbReference type="InterPro" id="IPR016035">
    <property type="entry name" value="Acyl_Trfase/lysoPLipase"/>
</dbReference>
<feature type="region of interest" description="Disordered" evidence="5">
    <location>
        <begin position="372"/>
        <end position="398"/>
    </location>
</feature>
<reference evidence="7 8" key="1">
    <citation type="journal article" date="2014" name="Nat. Genet.">
        <title>Whole-genome sequence of a flatfish provides insights into ZW sex chromosome evolution and adaptation to a benthic lifestyle.</title>
        <authorList>
            <person name="Chen S."/>
            <person name="Zhang G."/>
            <person name="Shao C."/>
            <person name="Huang Q."/>
            <person name="Liu G."/>
            <person name="Zhang P."/>
            <person name="Song W."/>
            <person name="An N."/>
            <person name="Chalopin D."/>
            <person name="Volff J.N."/>
            <person name="Hong Y."/>
            <person name="Li Q."/>
            <person name="Sha Z."/>
            <person name="Zhou H."/>
            <person name="Xie M."/>
            <person name="Yu Q."/>
            <person name="Liu Y."/>
            <person name="Xiang H."/>
            <person name="Wang N."/>
            <person name="Wu K."/>
            <person name="Yang C."/>
            <person name="Zhou Q."/>
            <person name="Liao X."/>
            <person name="Yang L."/>
            <person name="Hu Q."/>
            <person name="Zhang J."/>
            <person name="Meng L."/>
            <person name="Jin L."/>
            <person name="Tian Y."/>
            <person name="Lian J."/>
            <person name="Yang J."/>
            <person name="Miao G."/>
            <person name="Liu S."/>
            <person name="Liang Z."/>
            <person name="Yan F."/>
            <person name="Li Y."/>
            <person name="Sun B."/>
            <person name="Zhang H."/>
            <person name="Zhang J."/>
            <person name="Zhu Y."/>
            <person name="Du M."/>
            <person name="Zhao Y."/>
            <person name="Schartl M."/>
            <person name="Tang Q."/>
            <person name="Wang J."/>
        </authorList>
    </citation>
    <scope>NUCLEOTIDE SEQUENCE</scope>
</reference>
<dbReference type="GeneTree" id="ENSGT00940000154738"/>
<dbReference type="Proteomes" id="UP000265120">
    <property type="component" value="Chromosome 10"/>
</dbReference>
<evidence type="ECO:0000256" key="1">
    <source>
        <dbReference type="ARBA" id="ARBA00022801"/>
    </source>
</evidence>
<dbReference type="Pfam" id="PF01734">
    <property type="entry name" value="Patatin"/>
    <property type="match status" value="1"/>
</dbReference>
<keyword evidence="2 4" id="KW-0442">Lipid degradation</keyword>
<dbReference type="CDD" id="cd07211">
    <property type="entry name" value="Pat_PNPLA8"/>
    <property type="match status" value="1"/>
</dbReference>
<feature type="region of interest" description="Disordered" evidence="5">
    <location>
        <begin position="139"/>
        <end position="189"/>
    </location>
</feature>